<dbReference type="NCBIfam" id="TIGR02378">
    <property type="entry name" value="nirD_assim_sml"/>
    <property type="match status" value="1"/>
</dbReference>
<proteinExistence type="predicted"/>
<name>A0A1M6NT53_9BACT</name>
<evidence type="ECO:0000256" key="2">
    <source>
        <dbReference type="ARBA" id="ARBA00022714"/>
    </source>
</evidence>
<dbReference type="InParanoid" id="A0A1M6NT53"/>
<keyword evidence="7" id="KW-0534">Nitrate assimilation</keyword>
<dbReference type="PROSITE" id="PS51300">
    <property type="entry name" value="NIRD"/>
    <property type="match status" value="1"/>
</dbReference>
<keyword evidence="3" id="KW-0479">Metal-binding</keyword>
<feature type="domain" description="Rieske" evidence="8">
    <location>
        <begin position="7"/>
        <end position="108"/>
    </location>
</feature>
<keyword evidence="10" id="KW-1185">Reference proteome</keyword>
<dbReference type="CDD" id="cd03529">
    <property type="entry name" value="Rieske_NirD"/>
    <property type="match status" value="1"/>
</dbReference>
<dbReference type="SUPFAM" id="SSF50022">
    <property type="entry name" value="ISP domain"/>
    <property type="match status" value="1"/>
</dbReference>
<keyword evidence="5" id="KW-0408">Iron</keyword>
<dbReference type="OrthoDB" id="593800at2"/>
<evidence type="ECO:0000256" key="3">
    <source>
        <dbReference type="ARBA" id="ARBA00022723"/>
    </source>
</evidence>
<dbReference type="GO" id="GO:0051537">
    <property type="term" value="F:2 iron, 2 sulfur cluster binding"/>
    <property type="evidence" value="ECO:0007669"/>
    <property type="project" value="UniProtKB-KW"/>
</dbReference>
<evidence type="ECO:0000313" key="9">
    <source>
        <dbReference type="EMBL" id="SHJ98772.1"/>
    </source>
</evidence>
<dbReference type="GO" id="GO:0042128">
    <property type="term" value="P:nitrate assimilation"/>
    <property type="evidence" value="ECO:0007669"/>
    <property type="project" value="UniProtKB-KW"/>
</dbReference>
<reference evidence="9 10" key="1">
    <citation type="submission" date="2016-11" db="EMBL/GenBank/DDBJ databases">
        <authorList>
            <person name="Jaros S."/>
            <person name="Januszkiewicz K."/>
            <person name="Wedrychowicz H."/>
        </authorList>
    </citation>
    <scope>NUCLEOTIDE SEQUENCE [LARGE SCALE GENOMIC DNA]</scope>
    <source>
        <strain evidence="9 10">DSM 18772</strain>
    </source>
</reference>
<accession>A0A1M6NT53</accession>
<dbReference type="RefSeq" id="WP_143184523.1">
    <property type="nucleotide sequence ID" value="NZ_FQYR01000005.1"/>
</dbReference>
<dbReference type="STRING" id="1123071.SAMN02745181_2956"/>
<dbReference type="Gene3D" id="2.102.10.10">
    <property type="entry name" value="Rieske [2Fe-2S] iron-sulphur domain"/>
    <property type="match status" value="1"/>
</dbReference>
<organism evidence="9 10">
    <name type="scientific">Rubritalea squalenifaciens DSM 18772</name>
    <dbReference type="NCBI Taxonomy" id="1123071"/>
    <lineage>
        <taxon>Bacteria</taxon>
        <taxon>Pseudomonadati</taxon>
        <taxon>Verrucomicrobiota</taxon>
        <taxon>Verrucomicrobiia</taxon>
        <taxon>Verrucomicrobiales</taxon>
        <taxon>Rubritaleaceae</taxon>
        <taxon>Rubritalea</taxon>
    </lineage>
</organism>
<keyword evidence="2" id="KW-0001">2Fe-2S</keyword>
<dbReference type="InterPro" id="IPR012748">
    <property type="entry name" value="Rieske-like_NirD"/>
</dbReference>
<dbReference type="InterPro" id="IPR036922">
    <property type="entry name" value="Rieske_2Fe-2S_sf"/>
</dbReference>
<evidence type="ECO:0000256" key="4">
    <source>
        <dbReference type="ARBA" id="ARBA00023002"/>
    </source>
</evidence>
<keyword evidence="4" id="KW-0560">Oxidoreductase</keyword>
<evidence type="ECO:0000259" key="8">
    <source>
        <dbReference type="PROSITE" id="PS51296"/>
    </source>
</evidence>
<evidence type="ECO:0000256" key="6">
    <source>
        <dbReference type="ARBA" id="ARBA00023014"/>
    </source>
</evidence>
<sequence length="110" mass="12205">MTTSTLIKVGSVEDFPLHLGTCVKIGEQQIAIFRLPTLQTWYAVQNLNPQNQRMVLSRGITGDENGTPFVACPLHKHRYNLESGECLSDPSISLQTFVVKEEGGLIYLEA</sequence>
<dbReference type="AlphaFoldDB" id="A0A1M6NT53"/>
<evidence type="ECO:0000313" key="10">
    <source>
        <dbReference type="Proteomes" id="UP000184510"/>
    </source>
</evidence>
<dbReference type="InterPro" id="IPR017941">
    <property type="entry name" value="Rieske_2Fe-2S"/>
</dbReference>
<evidence type="ECO:0000256" key="5">
    <source>
        <dbReference type="ARBA" id="ARBA00023004"/>
    </source>
</evidence>
<dbReference type="PANTHER" id="PTHR43809">
    <property type="entry name" value="NITRITE REDUCTASE (NADH) LARGE SUBUNIT"/>
    <property type="match status" value="1"/>
</dbReference>
<dbReference type="PANTHER" id="PTHR43809:SF1">
    <property type="entry name" value="NITRITE REDUCTASE (NADH) LARGE SUBUNIT"/>
    <property type="match status" value="1"/>
</dbReference>
<keyword evidence="1" id="KW-0349">Heme</keyword>
<gene>
    <name evidence="9" type="ORF">SAMN02745181_2956</name>
</gene>
<protein>
    <submittedName>
        <fullName evidence="9">Nitrite reductase (NADH) small subunit</fullName>
    </submittedName>
</protein>
<dbReference type="EMBL" id="FQYR01000005">
    <property type="protein sequence ID" value="SHJ98772.1"/>
    <property type="molecule type" value="Genomic_DNA"/>
</dbReference>
<dbReference type="GO" id="GO:0046872">
    <property type="term" value="F:metal ion binding"/>
    <property type="evidence" value="ECO:0007669"/>
    <property type="project" value="UniProtKB-KW"/>
</dbReference>
<dbReference type="GO" id="GO:0008942">
    <property type="term" value="F:nitrite reductase [NAD(P)H] activity"/>
    <property type="evidence" value="ECO:0007669"/>
    <property type="project" value="InterPro"/>
</dbReference>
<dbReference type="Proteomes" id="UP000184510">
    <property type="component" value="Unassembled WGS sequence"/>
</dbReference>
<keyword evidence="6" id="KW-0411">Iron-sulfur</keyword>
<dbReference type="InterPro" id="IPR052034">
    <property type="entry name" value="NasD-like"/>
</dbReference>
<dbReference type="Pfam" id="PF13806">
    <property type="entry name" value="Rieske_2"/>
    <property type="match status" value="1"/>
</dbReference>
<evidence type="ECO:0000256" key="7">
    <source>
        <dbReference type="ARBA" id="ARBA00023063"/>
    </source>
</evidence>
<dbReference type="FunCoup" id="A0A1M6NT53">
    <property type="interactions" value="19"/>
</dbReference>
<evidence type="ECO:0000256" key="1">
    <source>
        <dbReference type="ARBA" id="ARBA00022617"/>
    </source>
</evidence>
<dbReference type="PROSITE" id="PS51296">
    <property type="entry name" value="RIESKE"/>
    <property type="match status" value="1"/>
</dbReference>